<keyword evidence="1" id="KW-0343">GTPase activation</keyword>
<dbReference type="Proteomes" id="UP000485058">
    <property type="component" value="Unassembled WGS sequence"/>
</dbReference>
<dbReference type="PANTHER" id="PTHR20913:SF7">
    <property type="entry name" value="RE60063P"/>
    <property type="match status" value="1"/>
</dbReference>
<dbReference type="GO" id="GO:0006888">
    <property type="term" value="P:endoplasmic reticulum to Golgi vesicle-mediated transport"/>
    <property type="evidence" value="ECO:0007669"/>
    <property type="project" value="TreeGrafter"/>
</dbReference>
<feature type="non-terminal residue" evidence="2">
    <location>
        <position position="1"/>
    </location>
</feature>
<accession>A0A6A0AE27</accession>
<reference evidence="2 3" key="1">
    <citation type="submission" date="2020-02" db="EMBL/GenBank/DDBJ databases">
        <title>Draft genome sequence of Haematococcus lacustris strain NIES-144.</title>
        <authorList>
            <person name="Morimoto D."/>
            <person name="Nakagawa S."/>
            <person name="Yoshida T."/>
            <person name="Sawayama S."/>
        </authorList>
    </citation>
    <scope>NUCLEOTIDE SEQUENCE [LARGE SCALE GENOMIC DNA]</scope>
    <source>
        <strain evidence="2 3">NIES-144</strain>
    </source>
</reference>
<dbReference type="GO" id="GO:0005789">
    <property type="term" value="C:endoplasmic reticulum membrane"/>
    <property type="evidence" value="ECO:0007669"/>
    <property type="project" value="TreeGrafter"/>
</dbReference>
<name>A0A6A0AE27_HAELA</name>
<proteinExistence type="predicted"/>
<sequence>MVGSRKPTADAADEAETLRLINAAIAAKDLPALRQLAASHGLLTNQLRQQGWCLLAGADPGVWDAAKYETVWSRAGHRDRQVVVVDVARSLWALMPDASDEEREAKRAQLSRLLNAVV</sequence>
<feature type="non-terminal residue" evidence="2">
    <location>
        <position position="118"/>
    </location>
</feature>
<comment type="caution">
    <text evidence="2">The sequence shown here is derived from an EMBL/GenBank/DDBJ whole genome shotgun (WGS) entry which is preliminary data.</text>
</comment>
<dbReference type="GO" id="GO:0005096">
    <property type="term" value="F:GTPase activator activity"/>
    <property type="evidence" value="ECO:0007669"/>
    <property type="project" value="UniProtKB-KW"/>
</dbReference>
<dbReference type="Gene3D" id="1.10.8.1310">
    <property type="match status" value="1"/>
</dbReference>
<protein>
    <submittedName>
        <fullName evidence="2">TBC1 domain family member 20</fullName>
    </submittedName>
</protein>
<dbReference type="AlphaFoldDB" id="A0A6A0AE27"/>
<gene>
    <name evidence="2" type="ORF">HaLaN_29465</name>
</gene>
<keyword evidence="3" id="KW-1185">Reference proteome</keyword>
<evidence type="ECO:0000313" key="2">
    <source>
        <dbReference type="EMBL" id="GFH30583.1"/>
    </source>
</evidence>
<dbReference type="EMBL" id="BLLF01005002">
    <property type="protein sequence ID" value="GFH30583.1"/>
    <property type="molecule type" value="Genomic_DNA"/>
</dbReference>
<evidence type="ECO:0000313" key="3">
    <source>
        <dbReference type="Proteomes" id="UP000485058"/>
    </source>
</evidence>
<evidence type="ECO:0000256" key="1">
    <source>
        <dbReference type="ARBA" id="ARBA00022468"/>
    </source>
</evidence>
<organism evidence="2 3">
    <name type="scientific">Haematococcus lacustris</name>
    <name type="common">Green alga</name>
    <name type="synonym">Haematococcus pluvialis</name>
    <dbReference type="NCBI Taxonomy" id="44745"/>
    <lineage>
        <taxon>Eukaryota</taxon>
        <taxon>Viridiplantae</taxon>
        <taxon>Chlorophyta</taxon>
        <taxon>core chlorophytes</taxon>
        <taxon>Chlorophyceae</taxon>
        <taxon>CS clade</taxon>
        <taxon>Chlamydomonadales</taxon>
        <taxon>Haematococcaceae</taxon>
        <taxon>Haematococcus</taxon>
    </lineage>
</organism>
<dbReference type="PANTHER" id="PTHR20913">
    <property type="entry name" value="TBC1 DOMAIN FAMILY MEMBER 20/GTPASE"/>
    <property type="match status" value="1"/>
</dbReference>
<dbReference type="InterPro" id="IPR045913">
    <property type="entry name" value="TBC20/Gyp8-like"/>
</dbReference>